<evidence type="ECO:0000313" key="1">
    <source>
        <dbReference type="EMBL" id="TFK31331.1"/>
    </source>
</evidence>
<keyword evidence="2" id="KW-1185">Reference proteome</keyword>
<name>A0A5C3LRH5_9AGAR</name>
<protein>
    <submittedName>
        <fullName evidence="1">Uncharacterized protein</fullName>
    </submittedName>
</protein>
<organism evidence="1 2">
    <name type="scientific">Crucibulum laeve</name>
    <dbReference type="NCBI Taxonomy" id="68775"/>
    <lineage>
        <taxon>Eukaryota</taxon>
        <taxon>Fungi</taxon>
        <taxon>Dikarya</taxon>
        <taxon>Basidiomycota</taxon>
        <taxon>Agaricomycotina</taxon>
        <taxon>Agaricomycetes</taxon>
        <taxon>Agaricomycetidae</taxon>
        <taxon>Agaricales</taxon>
        <taxon>Agaricineae</taxon>
        <taxon>Nidulariaceae</taxon>
        <taxon>Crucibulum</taxon>
    </lineage>
</organism>
<dbReference type="EMBL" id="ML213778">
    <property type="protein sequence ID" value="TFK31331.1"/>
    <property type="molecule type" value="Genomic_DNA"/>
</dbReference>
<evidence type="ECO:0000313" key="2">
    <source>
        <dbReference type="Proteomes" id="UP000308652"/>
    </source>
</evidence>
<dbReference type="AlphaFoldDB" id="A0A5C3LRH5"/>
<gene>
    <name evidence="1" type="ORF">BDQ12DRAFT_155103</name>
</gene>
<reference evidence="1 2" key="1">
    <citation type="journal article" date="2019" name="Nat. Ecol. Evol.">
        <title>Megaphylogeny resolves global patterns of mushroom evolution.</title>
        <authorList>
            <person name="Varga T."/>
            <person name="Krizsan K."/>
            <person name="Foldi C."/>
            <person name="Dima B."/>
            <person name="Sanchez-Garcia M."/>
            <person name="Sanchez-Ramirez S."/>
            <person name="Szollosi G.J."/>
            <person name="Szarkandi J.G."/>
            <person name="Papp V."/>
            <person name="Albert L."/>
            <person name="Andreopoulos W."/>
            <person name="Angelini C."/>
            <person name="Antonin V."/>
            <person name="Barry K.W."/>
            <person name="Bougher N.L."/>
            <person name="Buchanan P."/>
            <person name="Buyck B."/>
            <person name="Bense V."/>
            <person name="Catcheside P."/>
            <person name="Chovatia M."/>
            <person name="Cooper J."/>
            <person name="Damon W."/>
            <person name="Desjardin D."/>
            <person name="Finy P."/>
            <person name="Geml J."/>
            <person name="Haridas S."/>
            <person name="Hughes K."/>
            <person name="Justo A."/>
            <person name="Karasinski D."/>
            <person name="Kautmanova I."/>
            <person name="Kiss B."/>
            <person name="Kocsube S."/>
            <person name="Kotiranta H."/>
            <person name="LaButti K.M."/>
            <person name="Lechner B.E."/>
            <person name="Liimatainen K."/>
            <person name="Lipzen A."/>
            <person name="Lukacs Z."/>
            <person name="Mihaltcheva S."/>
            <person name="Morgado L.N."/>
            <person name="Niskanen T."/>
            <person name="Noordeloos M.E."/>
            <person name="Ohm R.A."/>
            <person name="Ortiz-Santana B."/>
            <person name="Ovrebo C."/>
            <person name="Racz N."/>
            <person name="Riley R."/>
            <person name="Savchenko A."/>
            <person name="Shiryaev A."/>
            <person name="Soop K."/>
            <person name="Spirin V."/>
            <person name="Szebenyi C."/>
            <person name="Tomsovsky M."/>
            <person name="Tulloss R.E."/>
            <person name="Uehling J."/>
            <person name="Grigoriev I.V."/>
            <person name="Vagvolgyi C."/>
            <person name="Papp T."/>
            <person name="Martin F.M."/>
            <person name="Miettinen O."/>
            <person name="Hibbett D.S."/>
            <person name="Nagy L.G."/>
        </authorList>
    </citation>
    <scope>NUCLEOTIDE SEQUENCE [LARGE SCALE GENOMIC DNA]</scope>
    <source>
        <strain evidence="1 2">CBS 166.37</strain>
    </source>
</reference>
<accession>A0A5C3LRH5</accession>
<proteinExistence type="predicted"/>
<dbReference type="Proteomes" id="UP000308652">
    <property type="component" value="Unassembled WGS sequence"/>
</dbReference>
<sequence length="131" mass="15202">MISLFFTQGFTAWSSVERYDWLKELRFMQRKLGGPPIYLVHDRSHPHPPYLLRRSSNMRYRFVSLPPSCRSVSILLLLTYLPLIFSVCRFQKPAVHIRPPNPKHSFMSLHPPPSELMEGKCAVSCSSILVM</sequence>